<reference evidence="1 2" key="1">
    <citation type="journal article" date="2016" name="Proc. Natl. Acad. Sci. U.S.A.">
        <title>Comparative genomics of biotechnologically important yeasts.</title>
        <authorList>
            <person name="Riley R."/>
            <person name="Haridas S."/>
            <person name="Wolfe K.H."/>
            <person name="Lopes M.R."/>
            <person name="Hittinger C.T."/>
            <person name="Goeker M."/>
            <person name="Salamov A.A."/>
            <person name="Wisecaver J.H."/>
            <person name="Long T.M."/>
            <person name="Calvey C.H."/>
            <person name="Aerts A.L."/>
            <person name="Barry K.W."/>
            <person name="Choi C."/>
            <person name="Clum A."/>
            <person name="Coughlan A.Y."/>
            <person name="Deshpande S."/>
            <person name="Douglass A.P."/>
            <person name="Hanson S.J."/>
            <person name="Klenk H.-P."/>
            <person name="LaButti K.M."/>
            <person name="Lapidus A."/>
            <person name="Lindquist E.A."/>
            <person name="Lipzen A.M."/>
            <person name="Meier-Kolthoff J.P."/>
            <person name="Ohm R.A."/>
            <person name="Otillar R.P."/>
            <person name="Pangilinan J.L."/>
            <person name="Peng Y."/>
            <person name="Rokas A."/>
            <person name="Rosa C.A."/>
            <person name="Scheuner C."/>
            <person name="Sibirny A.A."/>
            <person name="Slot J.C."/>
            <person name="Stielow J.B."/>
            <person name="Sun H."/>
            <person name="Kurtzman C.P."/>
            <person name="Blackwell M."/>
            <person name="Grigoriev I.V."/>
            <person name="Jeffries T.W."/>
        </authorList>
    </citation>
    <scope>NUCLEOTIDE SEQUENCE [LARGE SCALE GENOMIC DNA]</scope>
    <source>
        <strain evidence="2">ATCC 58044 / CBS 1984 / NCYC 433 / NRRL Y-366-8</strain>
    </source>
</reference>
<organism evidence="1 2">
    <name type="scientific">Wickerhamomyces anomalus (strain ATCC 58044 / CBS 1984 / NCYC 433 / NRRL Y-366-8)</name>
    <name type="common">Yeast</name>
    <name type="synonym">Hansenula anomala</name>
    <dbReference type="NCBI Taxonomy" id="683960"/>
    <lineage>
        <taxon>Eukaryota</taxon>
        <taxon>Fungi</taxon>
        <taxon>Dikarya</taxon>
        <taxon>Ascomycota</taxon>
        <taxon>Saccharomycotina</taxon>
        <taxon>Saccharomycetes</taxon>
        <taxon>Phaffomycetales</taxon>
        <taxon>Wickerhamomycetaceae</taxon>
        <taxon>Wickerhamomyces</taxon>
    </lineage>
</organism>
<keyword evidence="2" id="KW-1185">Reference proteome</keyword>
<evidence type="ECO:0000313" key="2">
    <source>
        <dbReference type="Proteomes" id="UP000094112"/>
    </source>
</evidence>
<dbReference type="RefSeq" id="XP_019037484.1">
    <property type="nucleotide sequence ID" value="XM_019185879.1"/>
</dbReference>
<dbReference type="AlphaFoldDB" id="A0A1E3P083"/>
<gene>
    <name evidence="1" type="ORF">WICANDRAFT_85347</name>
</gene>
<dbReference type="GeneID" id="30203125"/>
<protein>
    <submittedName>
        <fullName evidence="1">Uncharacterized protein</fullName>
    </submittedName>
</protein>
<dbReference type="EMBL" id="KV454212">
    <property type="protein sequence ID" value="ODQ58277.1"/>
    <property type="molecule type" value="Genomic_DNA"/>
</dbReference>
<dbReference type="Proteomes" id="UP000094112">
    <property type="component" value="Unassembled WGS sequence"/>
</dbReference>
<accession>A0A1E3P083</accession>
<sequence length="59" mass="6825">MPKLSTTFCSGATLLPKEAITGMFHARCWHWSPWQSTYRQTLKTDEQVSLSQALAKYKY</sequence>
<evidence type="ECO:0000313" key="1">
    <source>
        <dbReference type="EMBL" id="ODQ58277.1"/>
    </source>
</evidence>
<name>A0A1E3P083_WICAA</name>
<proteinExistence type="predicted"/>